<feature type="domain" description="Clp R" evidence="8">
    <location>
        <begin position="1"/>
        <end position="146"/>
    </location>
</feature>
<dbReference type="PATRIC" id="fig|176090.4.peg.664"/>
<dbReference type="Pfam" id="PF00004">
    <property type="entry name" value="AAA"/>
    <property type="match status" value="1"/>
</dbReference>
<dbReference type="FunFam" id="3.40.50.300:FF:000025">
    <property type="entry name" value="ATP-dependent Clp protease subunit"/>
    <property type="match status" value="1"/>
</dbReference>
<sequence>MKYSKALIESLEAAQILAGHFDTDYLESWHLLIALANNPYSVAGSVLNEFPMEIDDFEEAALQITGQKYQENGRLELLPFSHRMEELFAQATQIAEAVHAKSLGTEHVLLAILFDQGTLAARVLESTGFSYDDKNNGPKISNLRKLLEQRAGWGKEEIKAIRSLNKGMMAVKQTMANMMGMPPSTSGGLEDYTRDLTELARAGRLEPVIGRDEEISRMIQILSRKTKNNPVLVGDAGVGKTALALGLAQRVAAGQVPAELAKMRVLELDLMNVVAGTRFRGDFEERMNNIINDIEEDGHVILFIDELHTIMGSGSGIDSTLDAANILKPALARGTLRTVGATTQEEYQKHIEKDAALSRRFAKVTIEEPTVADSIAILQGLRKSYEDHHKVVISDQAIKTAVKYAHRYLTSKHLPDSAIDLLDEASATVQNKGPQDYKQSDLTPVDQALMAGKLKKVSQLLAKEQEPAAYKLKVEEGDILETLSRLSGIPVQKLTQTDAKKYLNLEKELHKRVIGQDAAVSAVSRAIRRNQSGIRTGKRPIGSFMFLGPTGVGKTELAKALAEVLFDDESALIRFDMSEYMEKFAASRLNGAPPGYVGYEEGGELTEKVRNRPYSVLLFDEVEKAHPDIFNVLLQVLDDGQLTDSKGRKVDFSNTIIIMTSNLGATALRDDKTVGFGARDIRFDQANMEKRILEELKKTYRPEFINRIDEKVVFHSLSAEDMQEVVKIMVQPLIRSLAEQGIVLKFQANALKLLAQEGYDPEMGARPLRRTLQTQVEDKLSELLLTGDLAASQTLKVGVKAGQLKFEVA</sequence>
<keyword evidence="2 7" id="KW-0547">Nucleotide-binding</keyword>
<dbReference type="GO" id="GO:0034605">
    <property type="term" value="P:cellular response to heat"/>
    <property type="evidence" value="ECO:0007669"/>
    <property type="project" value="TreeGrafter"/>
</dbReference>
<reference evidence="9 10" key="1">
    <citation type="submission" date="2014-06" db="EMBL/GenBank/DDBJ databases">
        <authorList>
            <person name="Teng J.L."/>
            <person name="Huang Y."/>
            <person name="Tse H."/>
            <person name="Lau S.K."/>
            <person name="Woo P.C."/>
        </authorList>
    </citation>
    <scope>NUCLEOTIDE SEQUENCE [LARGE SCALE GENOMIC DNA]</scope>
    <source>
        <strain evidence="9 10">HKU4</strain>
    </source>
</reference>
<evidence type="ECO:0000256" key="1">
    <source>
        <dbReference type="ARBA" id="ARBA00022737"/>
    </source>
</evidence>
<keyword evidence="3 7" id="KW-0067">ATP-binding</keyword>
<dbReference type="InterPro" id="IPR018368">
    <property type="entry name" value="ClpA/B_CS1"/>
</dbReference>
<dbReference type="SUPFAM" id="SSF81923">
    <property type="entry name" value="Double Clp-N motif"/>
    <property type="match status" value="1"/>
</dbReference>
<dbReference type="Pfam" id="PF02861">
    <property type="entry name" value="Clp_N"/>
    <property type="match status" value="1"/>
</dbReference>
<dbReference type="Gene3D" id="3.40.50.300">
    <property type="entry name" value="P-loop containing nucleotide triphosphate hydrolases"/>
    <property type="match status" value="2"/>
</dbReference>
<dbReference type="InterPro" id="IPR019489">
    <property type="entry name" value="Clp_ATPase_C"/>
</dbReference>
<dbReference type="AlphaFoldDB" id="A0A0A0DHJ4"/>
<evidence type="ECO:0000259" key="8">
    <source>
        <dbReference type="PROSITE" id="PS51903"/>
    </source>
</evidence>
<proteinExistence type="inferred from homology"/>
<dbReference type="PANTHER" id="PTHR11638:SF18">
    <property type="entry name" value="HEAT SHOCK PROTEIN 104"/>
    <property type="match status" value="1"/>
</dbReference>
<comment type="function">
    <text evidence="5">Part of a stress-induced multi-chaperone system, it is involved in the recovery of the cell from heat-induced damage, in cooperation with DnaK, DnaJ and GrpE. Acts before DnaK, in the processing of protein aggregates. Protein binding stimulates the ATPase activity; ATP hydrolysis unfolds the denatured protein aggregates, which probably helps expose new hydrophobic binding sites on the surface of ClpB-bound aggregates, contributing to the solubilization and refolding of denatured protein aggregates by DnaK.</text>
</comment>
<dbReference type="InterPro" id="IPR036628">
    <property type="entry name" value="Clp_N_dom_sf"/>
</dbReference>
<name>A0A0A0DHJ4_9STRE</name>
<comment type="caution">
    <text evidence="9">The sequence shown here is derived from an EMBL/GenBank/DDBJ whole genome shotgun (WGS) entry which is preliminary data.</text>
</comment>
<dbReference type="SUPFAM" id="SSF52540">
    <property type="entry name" value="P-loop containing nucleoside triphosphate hydrolases"/>
    <property type="match status" value="2"/>
</dbReference>
<dbReference type="CDD" id="cd19499">
    <property type="entry name" value="RecA-like_ClpB_Hsp104-like"/>
    <property type="match status" value="1"/>
</dbReference>
<dbReference type="PROSITE" id="PS00871">
    <property type="entry name" value="CLPAB_2"/>
    <property type="match status" value="1"/>
</dbReference>
<dbReference type="Pfam" id="PF17871">
    <property type="entry name" value="AAA_lid_9"/>
    <property type="match status" value="1"/>
</dbReference>
<dbReference type="InterPro" id="IPR003593">
    <property type="entry name" value="AAA+_ATPase"/>
</dbReference>
<dbReference type="InterPro" id="IPR027417">
    <property type="entry name" value="P-loop_NTPase"/>
</dbReference>
<evidence type="ECO:0000256" key="5">
    <source>
        <dbReference type="ARBA" id="ARBA00025613"/>
    </source>
</evidence>
<dbReference type="GO" id="GO:0016887">
    <property type="term" value="F:ATP hydrolysis activity"/>
    <property type="evidence" value="ECO:0007669"/>
    <property type="project" value="InterPro"/>
</dbReference>
<dbReference type="STRING" id="176090.SSIN_0670"/>
<dbReference type="SMART" id="SM00382">
    <property type="entry name" value="AAA"/>
    <property type="match status" value="2"/>
</dbReference>
<evidence type="ECO:0000256" key="6">
    <source>
        <dbReference type="PROSITE-ProRule" id="PRU01251"/>
    </source>
</evidence>
<dbReference type="Proteomes" id="UP000030019">
    <property type="component" value="Unassembled WGS sequence"/>
</dbReference>
<dbReference type="PRINTS" id="PR00300">
    <property type="entry name" value="CLPPROTEASEA"/>
</dbReference>
<evidence type="ECO:0000256" key="7">
    <source>
        <dbReference type="RuleBase" id="RU004432"/>
    </source>
</evidence>
<dbReference type="InterPro" id="IPR028299">
    <property type="entry name" value="ClpA/B_CS2"/>
</dbReference>
<dbReference type="SMART" id="SM01086">
    <property type="entry name" value="ClpB_D2-small"/>
    <property type="match status" value="1"/>
</dbReference>
<dbReference type="InterPro" id="IPR041546">
    <property type="entry name" value="ClpA/ClpB_AAA_lid"/>
</dbReference>
<dbReference type="GO" id="GO:0005737">
    <property type="term" value="C:cytoplasm"/>
    <property type="evidence" value="ECO:0007669"/>
    <property type="project" value="TreeGrafter"/>
</dbReference>
<keyword evidence="10" id="KW-1185">Reference proteome</keyword>
<organism evidence="9 10">
    <name type="scientific">Streptococcus sinensis</name>
    <dbReference type="NCBI Taxonomy" id="176090"/>
    <lineage>
        <taxon>Bacteria</taxon>
        <taxon>Bacillati</taxon>
        <taxon>Bacillota</taxon>
        <taxon>Bacilli</taxon>
        <taxon>Lactobacillales</taxon>
        <taxon>Streptococcaceae</taxon>
        <taxon>Streptococcus</taxon>
    </lineage>
</organism>
<dbReference type="PROSITE" id="PS00870">
    <property type="entry name" value="CLPAB_1"/>
    <property type="match status" value="1"/>
</dbReference>
<keyword evidence="4 7" id="KW-0143">Chaperone</keyword>
<dbReference type="PROSITE" id="PS51903">
    <property type="entry name" value="CLP_R"/>
    <property type="match status" value="1"/>
</dbReference>
<dbReference type="PANTHER" id="PTHR11638">
    <property type="entry name" value="ATP-DEPENDENT CLP PROTEASE"/>
    <property type="match status" value="1"/>
</dbReference>
<dbReference type="Gene3D" id="1.10.8.60">
    <property type="match status" value="2"/>
</dbReference>
<dbReference type="GO" id="GO:0006508">
    <property type="term" value="P:proteolysis"/>
    <property type="evidence" value="ECO:0007669"/>
    <property type="project" value="UniProtKB-KW"/>
</dbReference>
<dbReference type="InterPro" id="IPR050130">
    <property type="entry name" value="ClpA_ClpB"/>
</dbReference>
<dbReference type="EMBL" id="JPEN01000050">
    <property type="protein sequence ID" value="KGM37525.1"/>
    <property type="molecule type" value="Genomic_DNA"/>
</dbReference>
<evidence type="ECO:0000313" key="9">
    <source>
        <dbReference type="EMBL" id="KGM37525.1"/>
    </source>
</evidence>
<accession>A0A0A0DHJ4</accession>
<dbReference type="Pfam" id="PF07724">
    <property type="entry name" value="AAA_2"/>
    <property type="match status" value="1"/>
</dbReference>
<dbReference type="InterPro" id="IPR001270">
    <property type="entry name" value="ClpA/B"/>
</dbReference>
<dbReference type="eggNOG" id="COG0542">
    <property type="taxonomic scope" value="Bacteria"/>
</dbReference>
<dbReference type="CDD" id="cd00009">
    <property type="entry name" value="AAA"/>
    <property type="match status" value="1"/>
</dbReference>
<evidence type="ECO:0000256" key="3">
    <source>
        <dbReference type="ARBA" id="ARBA00022840"/>
    </source>
</evidence>
<evidence type="ECO:0000313" key="10">
    <source>
        <dbReference type="Proteomes" id="UP000030019"/>
    </source>
</evidence>
<evidence type="ECO:0000256" key="2">
    <source>
        <dbReference type="ARBA" id="ARBA00022741"/>
    </source>
</evidence>
<dbReference type="Gene3D" id="1.10.1780.10">
    <property type="entry name" value="Clp, N-terminal domain"/>
    <property type="match status" value="1"/>
</dbReference>
<dbReference type="RefSeq" id="WP_037615704.1">
    <property type="nucleotide sequence ID" value="NZ_JPEN01000050.1"/>
</dbReference>
<keyword evidence="9" id="KW-0378">Hydrolase</keyword>
<dbReference type="Pfam" id="PF10431">
    <property type="entry name" value="ClpB_D2-small"/>
    <property type="match status" value="1"/>
</dbReference>
<protein>
    <submittedName>
        <fullName evidence="9">ATP-dependent Clp protease ATP-binding subunit ClpA</fullName>
    </submittedName>
</protein>
<dbReference type="GO" id="GO:0008233">
    <property type="term" value="F:peptidase activity"/>
    <property type="evidence" value="ECO:0007669"/>
    <property type="project" value="UniProtKB-KW"/>
</dbReference>
<keyword evidence="1 6" id="KW-0677">Repeat</keyword>
<dbReference type="InterPro" id="IPR004176">
    <property type="entry name" value="Clp_R_N"/>
</dbReference>
<dbReference type="InterPro" id="IPR003959">
    <property type="entry name" value="ATPase_AAA_core"/>
</dbReference>
<dbReference type="GO" id="GO:0005524">
    <property type="term" value="F:ATP binding"/>
    <property type="evidence" value="ECO:0007669"/>
    <property type="project" value="UniProtKB-KW"/>
</dbReference>
<gene>
    <name evidence="9" type="ORF">SSIN_0670</name>
</gene>
<keyword evidence="9" id="KW-0645">Protease</keyword>
<evidence type="ECO:0000256" key="4">
    <source>
        <dbReference type="ARBA" id="ARBA00023186"/>
    </source>
</evidence>
<comment type="similarity">
    <text evidence="7">Belongs to the ClpA/ClpB family.</text>
</comment>